<proteinExistence type="predicted"/>
<organism evidence="1 2">
    <name type="scientific">Corynebacterium heidelbergense</name>
    <dbReference type="NCBI Taxonomy" id="2055947"/>
    <lineage>
        <taxon>Bacteria</taxon>
        <taxon>Bacillati</taxon>
        <taxon>Actinomycetota</taxon>
        <taxon>Actinomycetes</taxon>
        <taxon>Mycobacteriales</taxon>
        <taxon>Corynebacteriaceae</taxon>
        <taxon>Corynebacterium</taxon>
    </lineage>
</organism>
<reference evidence="1 2" key="1">
    <citation type="journal article" date="2018" name="Syst. Appl. Microbiol.">
        <title>Corynebacterium heidelbergense sp. nov., isolated from the preen glands of Egyptian geese (Alopochen aegyptiacus).</title>
        <authorList>
            <person name="Braun M.S."/>
            <person name="Wang E."/>
            <person name="Zimmermann S."/>
            <person name="Wink M."/>
        </authorList>
    </citation>
    <scope>NUCLEOTIDE SEQUENCE [LARGE SCALE GENOMIC DNA]</scope>
    <source>
        <strain evidence="1 2">DSM 104638</strain>
    </source>
</reference>
<comment type="caution">
    <text evidence="1">The sequence shown here is derived from an EMBL/GenBank/DDBJ whole genome shotgun (WGS) entry which is preliminary data.</text>
</comment>
<dbReference type="EMBL" id="PHQP01000003">
    <property type="protein sequence ID" value="RAV34899.1"/>
    <property type="molecule type" value="Genomic_DNA"/>
</dbReference>
<protein>
    <submittedName>
        <fullName evidence="1">Uncharacterized protein</fullName>
    </submittedName>
</protein>
<dbReference type="RefSeq" id="WP_112768615.1">
    <property type="nucleotide sequence ID" value="NZ_CP063191.1"/>
</dbReference>
<name>A0A364VE27_9CORY</name>
<sequence>MTTVKVNEFYHNMNEALKHVGQSYEQLDRVFLTGRDGKLYIQTTDRLVMATAVIDAPGIADTTVNVGATQIKQALAMLRVSGRARKTDASPLEVTLDAEALTIEGVPPMKSEDHALTPKALSKIVRDLVINDVSVTFPAERIGGPKGWSVVVYPTGEHLSPLVTFCNKAPLNVWVYGQCSKMPTGKRNELSNIADALKGEQ</sequence>
<dbReference type="AlphaFoldDB" id="A0A364VE27"/>
<evidence type="ECO:0000313" key="2">
    <source>
        <dbReference type="Proteomes" id="UP000251047"/>
    </source>
</evidence>
<accession>A0A364VE27</accession>
<gene>
    <name evidence="1" type="ORF">CWC39_00740</name>
</gene>
<dbReference type="Proteomes" id="UP000251047">
    <property type="component" value="Unassembled WGS sequence"/>
</dbReference>
<evidence type="ECO:0000313" key="1">
    <source>
        <dbReference type="EMBL" id="RAV34899.1"/>
    </source>
</evidence>